<comment type="caution">
    <text evidence="2">The sequence shown here is derived from an EMBL/GenBank/DDBJ whole genome shotgun (WGS) entry which is preliminary data.</text>
</comment>
<dbReference type="Proteomes" id="UP000778578">
    <property type="component" value="Unassembled WGS sequence"/>
</dbReference>
<gene>
    <name evidence="2" type="ORF">K7862_30495</name>
</gene>
<accession>A0ABS7QFJ1</accession>
<organism evidence="2 3">
    <name type="scientific">Actinacidiphila acidipaludis</name>
    <dbReference type="NCBI Taxonomy" id="2873382"/>
    <lineage>
        <taxon>Bacteria</taxon>
        <taxon>Bacillati</taxon>
        <taxon>Actinomycetota</taxon>
        <taxon>Actinomycetes</taxon>
        <taxon>Kitasatosporales</taxon>
        <taxon>Streptomycetaceae</taxon>
        <taxon>Actinacidiphila</taxon>
    </lineage>
</organism>
<protein>
    <recommendedName>
        <fullName evidence="4">Lipoprotein</fullName>
    </recommendedName>
</protein>
<feature type="region of interest" description="Disordered" evidence="1">
    <location>
        <begin position="178"/>
        <end position="197"/>
    </location>
</feature>
<name>A0ABS7QFJ1_9ACTN</name>
<reference evidence="2 3" key="1">
    <citation type="submission" date="2021-08" db="EMBL/GenBank/DDBJ databases">
        <title>WGS of actinomycetes from Thailand.</title>
        <authorList>
            <person name="Thawai C."/>
        </authorList>
    </citation>
    <scope>NUCLEOTIDE SEQUENCE [LARGE SCALE GENOMIC DNA]</scope>
    <source>
        <strain evidence="2 3">PLK6-54</strain>
    </source>
</reference>
<evidence type="ECO:0000313" key="2">
    <source>
        <dbReference type="EMBL" id="MBY8881931.1"/>
    </source>
</evidence>
<evidence type="ECO:0008006" key="4">
    <source>
        <dbReference type="Google" id="ProtNLM"/>
    </source>
</evidence>
<sequence>MTTTACALLLPILAGCGIRTTSVPVDAGPAPSRVSCAPPKATADPGPDTVSRQVYLVCSMQLAPVSRNVPVRDIGNVRTSLAGQATQLIRQLEQSPRNAESQAGFSTAVPASTEIAPLHAGDPADALRLNQELDDLPSFALAQIICTLTADAGMAPDHSVLLGGQAPGDPLRRYTCTSDLRTRPDAGDDAGTVVRTS</sequence>
<feature type="region of interest" description="Disordered" evidence="1">
    <location>
        <begin position="27"/>
        <end position="47"/>
    </location>
</feature>
<proteinExistence type="predicted"/>
<keyword evidence="3" id="KW-1185">Reference proteome</keyword>
<dbReference type="EMBL" id="JAINZZ010000058">
    <property type="protein sequence ID" value="MBY8881931.1"/>
    <property type="molecule type" value="Genomic_DNA"/>
</dbReference>
<evidence type="ECO:0000256" key="1">
    <source>
        <dbReference type="SAM" id="MobiDB-lite"/>
    </source>
</evidence>
<evidence type="ECO:0000313" key="3">
    <source>
        <dbReference type="Proteomes" id="UP000778578"/>
    </source>
</evidence>